<name>A0AAV4YCC1_CAEEX</name>
<keyword evidence="2" id="KW-1185">Reference proteome</keyword>
<dbReference type="Proteomes" id="UP001054945">
    <property type="component" value="Unassembled WGS sequence"/>
</dbReference>
<protein>
    <submittedName>
        <fullName evidence="1">Uncharacterized protein</fullName>
    </submittedName>
</protein>
<proteinExistence type="predicted"/>
<accession>A0AAV4YCC1</accession>
<gene>
    <name evidence="1" type="ORF">CEXT_771731</name>
</gene>
<evidence type="ECO:0000313" key="1">
    <source>
        <dbReference type="EMBL" id="GIZ04658.1"/>
    </source>
</evidence>
<dbReference type="AlphaFoldDB" id="A0AAV4YCC1"/>
<dbReference type="EMBL" id="BPLR01019119">
    <property type="protein sequence ID" value="GIZ04658.1"/>
    <property type="molecule type" value="Genomic_DNA"/>
</dbReference>
<organism evidence="1 2">
    <name type="scientific">Caerostris extrusa</name>
    <name type="common">Bark spider</name>
    <name type="synonym">Caerostris bankana</name>
    <dbReference type="NCBI Taxonomy" id="172846"/>
    <lineage>
        <taxon>Eukaryota</taxon>
        <taxon>Metazoa</taxon>
        <taxon>Ecdysozoa</taxon>
        <taxon>Arthropoda</taxon>
        <taxon>Chelicerata</taxon>
        <taxon>Arachnida</taxon>
        <taxon>Araneae</taxon>
        <taxon>Araneomorphae</taxon>
        <taxon>Entelegynae</taxon>
        <taxon>Araneoidea</taxon>
        <taxon>Araneidae</taxon>
        <taxon>Caerostris</taxon>
    </lineage>
</organism>
<sequence>MDSAQCLYGFLLQQDSVSVRTTWGNRFIATEITSTWKTQWVLSGYHWKQASRQDRVSVLTAWGKQIYCHGNHLHVEDTMGAKLSIIGSRHLE</sequence>
<comment type="caution">
    <text evidence="1">The sequence shown here is derived from an EMBL/GenBank/DDBJ whole genome shotgun (WGS) entry which is preliminary data.</text>
</comment>
<evidence type="ECO:0000313" key="2">
    <source>
        <dbReference type="Proteomes" id="UP001054945"/>
    </source>
</evidence>
<reference evidence="1 2" key="1">
    <citation type="submission" date="2021-06" db="EMBL/GenBank/DDBJ databases">
        <title>Caerostris extrusa draft genome.</title>
        <authorList>
            <person name="Kono N."/>
            <person name="Arakawa K."/>
        </authorList>
    </citation>
    <scope>NUCLEOTIDE SEQUENCE [LARGE SCALE GENOMIC DNA]</scope>
</reference>